<keyword evidence="5" id="KW-0325">Glycoprotein</keyword>
<evidence type="ECO:0000256" key="5">
    <source>
        <dbReference type="ARBA" id="ARBA00023180"/>
    </source>
</evidence>
<dbReference type="Proteomes" id="UP000694427">
    <property type="component" value="Unplaced"/>
</dbReference>
<dbReference type="GO" id="GO:1903037">
    <property type="term" value="P:regulation of leukocyte cell-cell adhesion"/>
    <property type="evidence" value="ECO:0007669"/>
    <property type="project" value="UniProtKB-ARBA"/>
</dbReference>
<keyword evidence="3" id="KW-0472">Membrane</keyword>
<dbReference type="InterPro" id="IPR013783">
    <property type="entry name" value="Ig-like_fold"/>
</dbReference>
<dbReference type="Gene3D" id="2.60.40.10">
    <property type="entry name" value="Immunoglobulins"/>
    <property type="match status" value="1"/>
</dbReference>
<name>A0A8C1QS99_CYPCA</name>
<dbReference type="PANTHER" id="PTHR24100">
    <property type="entry name" value="BUTYROPHILIN"/>
    <property type="match status" value="1"/>
</dbReference>
<organism evidence="8 9">
    <name type="scientific">Cyprinus carpio</name>
    <name type="common">Common carp</name>
    <dbReference type="NCBI Taxonomy" id="7962"/>
    <lineage>
        <taxon>Eukaryota</taxon>
        <taxon>Metazoa</taxon>
        <taxon>Chordata</taxon>
        <taxon>Craniata</taxon>
        <taxon>Vertebrata</taxon>
        <taxon>Euteleostomi</taxon>
        <taxon>Actinopterygii</taxon>
        <taxon>Neopterygii</taxon>
        <taxon>Teleostei</taxon>
        <taxon>Ostariophysi</taxon>
        <taxon>Cypriniformes</taxon>
        <taxon>Cyprinidae</taxon>
        <taxon>Cyprininae</taxon>
        <taxon>Cyprinus</taxon>
    </lineage>
</organism>
<keyword evidence="4" id="KW-1015">Disulfide bond</keyword>
<evidence type="ECO:0000256" key="6">
    <source>
        <dbReference type="ARBA" id="ARBA00023319"/>
    </source>
</evidence>
<dbReference type="FunFam" id="2.60.40.10:FF:000142">
    <property type="entry name" value="V-set domain-containing T-cell activation inhibitor 1"/>
    <property type="match status" value="1"/>
</dbReference>
<dbReference type="Ensembl" id="ENSCCRT00010067264.1">
    <property type="protein sequence ID" value="ENSCCRP00010061282.1"/>
    <property type="gene ID" value="ENSCCRG00010026059.1"/>
</dbReference>
<evidence type="ECO:0000313" key="9">
    <source>
        <dbReference type="Proteomes" id="UP000694427"/>
    </source>
</evidence>
<reference evidence="8" key="1">
    <citation type="submission" date="2025-08" db="UniProtKB">
        <authorList>
            <consortium name="Ensembl"/>
        </authorList>
    </citation>
    <scope>IDENTIFICATION</scope>
</reference>
<dbReference type="InterPro" id="IPR036179">
    <property type="entry name" value="Ig-like_dom_sf"/>
</dbReference>
<dbReference type="InterPro" id="IPR013106">
    <property type="entry name" value="Ig_V-set"/>
</dbReference>
<dbReference type="GO" id="GO:0050863">
    <property type="term" value="P:regulation of T cell activation"/>
    <property type="evidence" value="ECO:0007669"/>
    <property type="project" value="UniProtKB-ARBA"/>
</dbReference>
<keyword evidence="6" id="KW-0393">Immunoglobulin domain</keyword>
<evidence type="ECO:0000256" key="1">
    <source>
        <dbReference type="ARBA" id="ARBA00004370"/>
    </source>
</evidence>
<dbReference type="InterPro" id="IPR050504">
    <property type="entry name" value="IgSF_BTN/MOG"/>
</dbReference>
<accession>A0A8C1QS99</accession>
<dbReference type="GO" id="GO:0001817">
    <property type="term" value="P:regulation of cytokine production"/>
    <property type="evidence" value="ECO:0007669"/>
    <property type="project" value="TreeGrafter"/>
</dbReference>
<dbReference type="PANTHER" id="PTHR24100:SF151">
    <property type="entry name" value="ICOS LIGAND"/>
    <property type="match status" value="1"/>
</dbReference>
<keyword evidence="2" id="KW-0732">Signal</keyword>
<evidence type="ECO:0000256" key="2">
    <source>
        <dbReference type="ARBA" id="ARBA00022729"/>
    </source>
</evidence>
<dbReference type="SUPFAM" id="SSF48726">
    <property type="entry name" value="Immunoglobulin"/>
    <property type="match status" value="1"/>
</dbReference>
<evidence type="ECO:0000259" key="7">
    <source>
        <dbReference type="Pfam" id="PF07686"/>
    </source>
</evidence>
<sequence length="124" mass="14064">SIFNNSRINILLISNNHINNLFRNSCEHSIVGSADPVFAVAGEEVILPCSVKPNTSVVDMRVEWFRLHLKDSQVHLYDDHEDKNTDQSQSYRGRTKLNHQALQRGDASLKLSSVRVFSLVLISF</sequence>
<dbReference type="GO" id="GO:0009897">
    <property type="term" value="C:external side of plasma membrane"/>
    <property type="evidence" value="ECO:0007669"/>
    <property type="project" value="TreeGrafter"/>
</dbReference>
<evidence type="ECO:0000256" key="3">
    <source>
        <dbReference type="ARBA" id="ARBA00023136"/>
    </source>
</evidence>
<feature type="domain" description="Immunoglobulin V-set" evidence="7">
    <location>
        <begin position="35"/>
        <end position="115"/>
    </location>
</feature>
<proteinExistence type="predicted"/>
<protein>
    <recommendedName>
        <fullName evidence="7">Immunoglobulin V-set domain-containing protein</fullName>
    </recommendedName>
</protein>
<dbReference type="AlphaFoldDB" id="A0A8C1QS99"/>
<keyword evidence="9" id="KW-1185">Reference proteome</keyword>
<dbReference type="GO" id="GO:0005102">
    <property type="term" value="F:signaling receptor binding"/>
    <property type="evidence" value="ECO:0007669"/>
    <property type="project" value="TreeGrafter"/>
</dbReference>
<reference evidence="8" key="2">
    <citation type="submission" date="2025-09" db="UniProtKB">
        <authorList>
            <consortium name="Ensembl"/>
        </authorList>
    </citation>
    <scope>IDENTIFICATION</scope>
</reference>
<comment type="subcellular location">
    <subcellularLocation>
        <location evidence="1">Membrane</location>
    </subcellularLocation>
</comment>
<dbReference type="GO" id="GO:0050852">
    <property type="term" value="P:T cell receptor signaling pathway"/>
    <property type="evidence" value="ECO:0007669"/>
    <property type="project" value="TreeGrafter"/>
</dbReference>
<dbReference type="Pfam" id="PF07686">
    <property type="entry name" value="V-set"/>
    <property type="match status" value="1"/>
</dbReference>
<evidence type="ECO:0000313" key="8">
    <source>
        <dbReference type="Ensembl" id="ENSCCRP00010061282.1"/>
    </source>
</evidence>
<evidence type="ECO:0000256" key="4">
    <source>
        <dbReference type="ARBA" id="ARBA00023157"/>
    </source>
</evidence>